<evidence type="ECO:0000313" key="2">
    <source>
        <dbReference type="EMBL" id="NLR94593.1"/>
    </source>
</evidence>
<accession>A0A7X8XYZ3</accession>
<dbReference type="NCBIfam" id="TIGR03519">
    <property type="entry name" value="T9SS_PorP_fam"/>
    <property type="match status" value="1"/>
</dbReference>
<keyword evidence="3" id="KW-1185">Reference proteome</keyword>
<feature type="chain" id="PRO_5031132583" evidence="1">
    <location>
        <begin position="20"/>
        <end position="305"/>
    </location>
</feature>
<dbReference type="Proteomes" id="UP000585050">
    <property type="component" value="Unassembled WGS sequence"/>
</dbReference>
<name>A0A7X8XYZ3_9BACT</name>
<dbReference type="InterPro" id="IPR019861">
    <property type="entry name" value="PorP/SprF_Bacteroidetes"/>
</dbReference>
<evidence type="ECO:0000313" key="3">
    <source>
        <dbReference type="Proteomes" id="UP000585050"/>
    </source>
</evidence>
<feature type="signal peptide" evidence="1">
    <location>
        <begin position="1"/>
        <end position="19"/>
    </location>
</feature>
<reference evidence="2 3" key="1">
    <citation type="submission" date="2020-04" db="EMBL/GenBank/DDBJ databases">
        <title>Flammeovirga sp. SR4, a novel species isolated from seawater.</title>
        <authorList>
            <person name="Wang X."/>
        </authorList>
    </citation>
    <scope>NUCLEOTIDE SEQUENCE [LARGE SCALE GENOMIC DNA]</scope>
    <source>
        <strain evidence="2 3">SR4</strain>
    </source>
</reference>
<sequence length="305" mass="34349">MKKLLIFCLFCFGITEAIGQQMPMFSQYAYNTLAINPAFAGTKDGVDATMLFRKQWTDYEGAPSTVNFSANSAIAKGKMGVGLNFVNDKIGISTNNTVQGAFSYITPITPDITMSLGMYLSLLNFKHDWGDLRIQHTNDPVFGTESESISQFNTGFGIYFYSDRFYFSFSVPSILEVSMTKTDGDNNLYRRHFFVKGGVHFNLSNHIDFVPSVLLKKVTNSNLQADVTATFIFQKMLWVGASYRTEDGFAIMSQVVLKDRFRIGYAYDYPNTEIQNHTSGTHEILLGINFPTKNNNSIITSPRYF</sequence>
<dbReference type="EMBL" id="JABAIL010000013">
    <property type="protein sequence ID" value="NLR94593.1"/>
    <property type="molecule type" value="Genomic_DNA"/>
</dbReference>
<dbReference type="AlphaFoldDB" id="A0A7X8XYZ3"/>
<gene>
    <name evidence="2" type="ORF">HGP29_25540</name>
</gene>
<dbReference type="RefSeq" id="WP_168885303.1">
    <property type="nucleotide sequence ID" value="NZ_JABAIL010000013.1"/>
</dbReference>
<protein>
    <submittedName>
        <fullName evidence="2">Type IX secretion system membrane protein PorP/SprF</fullName>
    </submittedName>
</protein>
<dbReference type="Pfam" id="PF11751">
    <property type="entry name" value="PorP_SprF"/>
    <property type="match status" value="1"/>
</dbReference>
<evidence type="ECO:0000256" key="1">
    <source>
        <dbReference type="SAM" id="SignalP"/>
    </source>
</evidence>
<proteinExistence type="predicted"/>
<organism evidence="2 3">
    <name type="scientific">Flammeovirga agarivorans</name>
    <dbReference type="NCBI Taxonomy" id="2726742"/>
    <lineage>
        <taxon>Bacteria</taxon>
        <taxon>Pseudomonadati</taxon>
        <taxon>Bacteroidota</taxon>
        <taxon>Cytophagia</taxon>
        <taxon>Cytophagales</taxon>
        <taxon>Flammeovirgaceae</taxon>
        <taxon>Flammeovirga</taxon>
    </lineage>
</organism>
<comment type="caution">
    <text evidence="2">The sequence shown here is derived from an EMBL/GenBank/DDBJ whole genome shotgun (WGS) entry which is preliminary data.</text>
</comment>
<keyword evidence="1" id="KW-0732">Signal</keyword>